<evidence type="ECO:0000313" key="3">
    <source>
        <dbReference type="Proteomes" id="UP001054902"/>
    </source>
</evidence>
<evidence type="ECO:0000313" key="2">
    <source>
        <dbReference type="EMBL" id="GFH55124.1"/>
    </source>
</evidence>
<accession>A0AAD3D2W8</accession>
<organism evidence="2 3">
    <name type="scientific">Chaetoceros tenuissimus</name>
    <dbReference type="NCBI Taxonomy" id="426638"/>
    <lineage>
        <taxon>Eukaryota</taxon>
        <taxon>Sar</taxon>
        <taxon>Stramenopiles</taxon>
        <taxon>Ochrophyta</taxon>
        <taxon>Bacillariophyta</taxon>
        <taxon>Coscinodiscophyceae</taxon>
        <taxon>Chaetocerotophycidae</taxon>
        <taxon>Chaetocerotales</taxon>
        <taxon>Chaetocerotaceae</taxon>
        <taxon>Chaetoceros</taxon>
    </lineage>
</organism>
<name>A0AAD3D2W8_9STRA</name>
<comment type="caution">
    <text evidence="2">The sequence shown here is derived from an EMBL/GenBank/DDBJ whole genome shotgun (WGS) entry which is preliminary data.</text>
</comment>
<dbReference type="Proteomes" id="UP001054902">
    <property type="component" value="Unassembled WGS sequence"/>
</dbReference>
<reference evidence="2 3" key="1">
    <citation type="journal article" date="2021" name="Sci. Rep.">
        <title>The genome of the diatom Chaetoceros tenuissimus carries an ancient integrated fragment of an extant virus.</title>
        <authorList>
            <person name="Hongo Y."/>
            <person name="Kimura K."/>
            <person name="Takaki Y."/>
            <person name="Yoshida Y."/>
            <person name="Baba S."/>
            <person name="Kobayashi G."/>
            <person name="Nagasaki K."/>
            <person name="Hano T."/>
            <person name="Tomaru Y."/>
        </authorList>
    </citation>
    <scope>NUCLEOTIDE SEQUENCE [LARGE SCALE GENOMIC DNA]</scope>
    <source>
        <strain evidence="2 3">NIES-3715</strain>
    </source>
</reference>
<dbReference type="EMBL" id="BLLK01000047">
    <property type="protein sequence ID" value="GFH55124.1"/>
    <property type="molecule type" value="Genomic_DNA"/>
</dbReference>
<evidence type="ECO:0000256" key="1">
    <source>
        <dbReference type="SAM" id="MobiDB-lite"/>
    </source>
</evidence>
<proteinExistence type="predicted"/>
<gene>
    <name evidence="2" type="ORF">CTEN210_11600</name>
</gene>
<keyword evidence="3" id="KW-1185">Reference proteome</keyword>
<feature type="compositionally biased region" description="Polar residues" evidence="1">
    <location>
        <begin position="37"/>
        <end position="46"/>
    </location>
</feature>
<dbReference type="AlphaFoldDB" id="A0AAD3D2W8"/>
<feature type="compositionally biased region" description="Basic and acidic residues" evidence="1">
    <location>
        <begin position="27"/>
        <end position="36"/>
    </location>
</feature>
<sequence length="131" mass="15193">MCEHLNKQNGAKQILPATTLDSSNMISKKDENKHQEQQVSSSNCSWRNPEDENLRRGMLLLLRNMLFSNEAAIMKMMNDKTYQERNEYKATLLRKLELHLYQSASSLEDYANIGTLYKRIRTIALKAIESP</sequence>
<protein>
    <submittedName>
        <fullName evidence="2">Uncharacterized protein</fullName>
    </submittedName>
</protein>
<feature type="region of interest" description="Disordered" evidence="1">
    <location>
        <begin position="27"/>
        <end position="50"/>
    </location>
</feature>